<dbReference type="PANTHER" id="PTHR34406:SF1">
    <property type="entry name" value="PROTEIN YCEI"/>
    <property type="match status" value="1"/>
</dbReference>
<dbReference type="PANTHER" id="PTHR34406">
    <property type="entry name" value="PROTEIN YCEI"/>
    <property type="match status" value="1"/>
</dbReference>
<sequence>MKYWLLLVSAWLMVTSATAQDVYTCKNARLSFFSSAPMEDIEAKTDKGASALNKKTKEVFFKVAISSFDFKKKLMQEHFNENYLESDKYPFAEFKGKINEDVDFSKEGTFPVTVTGTLNIHGVDKVYTAKGTLATQGNTITVNSTFNVRVADHHIKVPSLVVKNIAEVVAVTVNAIYTPYSNK</sequence>
<dbReference type="Gene3D" id="2.40.128.110">
    <property type="entry name" value="Lipid/polyisoprenoid-binding, YceI-like"/>
    <property type="match status" value="1"/>
</dbReference>
<gene>
    <name evidence="3" type="ORF">FHW36_1011108</name>
</gene>
<proteinExistence type="predicted"/>
<dbReference type="Proteomes" id="UP000320811">
    <property type="component" value="Unassembled WGS sequence"/>
</dbReference>
<evidence type="ECO:0000313" key="3">
    <source>
        <dbReference type="EMBL" id="TWF45181.1"/>
    </source>
</evidence>
<dbReference type="AlphaFoldDB" id="A0A561Q477"/>
<evidence type="ECO:0000259" key="2">
    <source>
        <dbReference type="Pfam" id="PF04264"/>
    </source>
</evidence>
<accession>A0A561Q477</accession>
<organism evidence="3 4">
    <name type="scientific">Chitinophaga polysaccharea</name>
    <dbReference type="NCBI Taxonomy" id="1293035"/>
    <lineage>
        <taxon>Bacteria</taxon>
        <taxon>Pseudomonadati</taxon>
        <taxon>Bacteroidota</taxon>
        <taxon>Chitinophagia</taxon>
        <taxon>Chitinophagales</taxon>
        <taxon>Chitinophagaceae</taxon>
        <taxon>Chitinophaga</taxon>
    </lineage>
</organism>
<name>A0A561Q477_9BACT</name>
<reference evidence="3 4" key="1">
    <citation type="submission" date="2019-06" db="EMBL/GenBank/DDBJ databases">
        <title>Sorghum-associated microbial communities from plants grown in Nebraska, USA.</title>
        <authorList>
            <person name="Schachtman D."/>
        </authorList>
    </citation>
    <scope>NUCLEOTIDE SEQUENCE [LARGE SCALE GENOMIC DNA]</scope>
    <source>
        <strain evidence="3 4">1209</strain>
    </source>
</reference>
<dbReference type="InterPro" id="IPR036761">
    <property type="entry name" value="TTHA0802/YceI-like_sf"/>
</dbReference>
<comment type="caution">
    <text evidence="3">The sequence shown here is derived from an EMBL/GenBank/DDBJ whole genome shotgun (WGS) entry which is preliminary data.</text>
</comment>
<dbReference type="InterPro" id="IPR007372">
    <property type="entry name" value="Lipid/polyisoprenoid-bd_YceI"/>
</dbReference>
<dbReference type="RefSeq" id="WP_145663445.1">
    <property type="nucleotide sequence ID" value="NZ_VIWO01000001.1"/>
</dbReference>
<feature type="domain" description="Lipid/polyisoprenoid-binding YceI-like" evidence="2">
    <location>
        <begin position="53"/>
        <end position="174"/>
    </location>
</feature>
<dbReference type="SUPFAM" id="SSF101874">
    <property type="entry name" value="YceI-like"/>
    <property type="match status" value="1"/>
</dbReference>
<keyword evidence="4" id="KW-1185">Reference proteome</keyword>
<protein>
    <submittedName>
        <fullName evidence="3">YceI-like domain-containing protein</fullName>
    </submittedName>
</protein>
<feature type="signal peptide" evidence="1">
    <location>
        <begin position="1"/>
        <end position="19"/>
    </location>
</feature>
<dbReference type="Pfam" id="PF04264">
    <property type="entry name" value="YceI"/>
    <property type="match status" value="1"/>
</dbReference>
<dbReference type="EMBL" id="VIWO01000001">
    <property type="protein sequence ID" value="TWF45181.1"/>
    <property type="molecule type" value="Genomic_DNA"/>
</dbReference>
<evidence type="ECO:0000256" key="1">
    <source>
        <dbReference type="SAM" id="SignalP"/>
    </source>
</evidence>
<evidence type="ECO:0000313" key="4">
    <source>
        <dbReference type="Proteomes" id="UP000320811"/>
    </source>
</evidence>
<dbReference type="OrthoDB" id="116832at2"/>
<feature type="chain" id="PRO_5021809529" evidence="1">
    <location>
        <begin position="20"/>
        <end position="183"/>
    </location>
</feature>
<keyword evidence="1" id="KW-0732">Signal</keyword>